<dbReference type="PANTHER" id="PTHR33221:SF15">
    <property type="entry name" value="HTH-TYPE TRANSCRIPTIONAL REGULATOR YWGB-RELATED"/>
    <property type="match status" value="1"/>
</dbReference>
<dbReference type="EMBL" id="DF968000">
    <property type="protein sequence ID" value="GAO99642.1"/>
    <property type="molecule type" value="Genomic_DNA"/>
</dbReference>
<dbReference type="Gene3D" id="1.10.10.10">
    <property type="entry name" value="Winged helix-like DNA-binding domain superfamily/Winged helix DNA-binding domain"/>
    <property type="match status" value="1"/>
</dbReference>
<keyword evidence="2" id="KW-1185">Reference proteome</keyword>
<name>A0A0K8MGQ2_9LACO</name>
<dbReference type="Pfam" id="PF02082">
    <property type="entry name" value="Rrf2"/>
    <property type="match status" value="1"/>
</dbReference>
<accession>A0A0K8MGQ2</accession>
<dbReference type="PROSITE" id="PS51197">
    <property type="entry name" value="HTH_RRF2_2"/>
    <property type="match status" value="1"/>
</dbReference>
<organism evidence="1 2">
    <name type="scientific">Fructobacillus ficulneus</name>
    <dbReference type="NCBI Taxonomy" id="157463"/>
    <lineage>
        <taxon>Bacteria</taxon>
        <taxon>Bacillati</taxon>
        <taxon>Bacillota</taxon>
        <taxon>Bacilli</taxon>
        <taxon>Lactobacillales</taxon>
        <taxon>Lactobacillaceae</taxon>
        <taxon>Fructobacillus</taxon>
    </lineage>
</organism>
<protein>
    <submittedName>
        <fullName evidence="1">Transcriptional regulator, Rrf2 family</fullName>
    </submittedName>
</protein>
<proteinExistence type="predicted"/>
<dbReference type="STRING" id="157463.GCA_001047075_00562"/>
<evidence type="ECO:0000313" key="1">
    <source>
        <dbReference type="EMBL" id="GAO99642.1"/>
    </source>
</evidence>
<reference evidence="1 2" key="1">
    <citation type="journal article" date="2015" name="BMC Genomics">
        <title>Comparative genomics of Fructobacillus spp. and Leuconostoc spp. reveals niche-specific evolution of Fructobacillus spp.</title>
        <authorList>
            <person name="Endo A."/>
            <person name="Tanizawa Y."/>
            <person name="Tanaka N."/>
            <person name="Maeno S."/>
            <person name="Kumar H."/>
            <person name="Shiwa Y."/>
            <person name="Okada S."/>
            <person name="Yoshikawa H."/>
            <person name="Dicks L."/>
            <person name="Nakagawa J."/>
            <person name="Arita M."/>
        </authorList>
    </citation>
    <scope>NUCLEOTIDE SEQUENCE [LARGE SCALE GENOMIC DNA]</scope>
    <source>
        <strain evidence="1 2">JCM 12225</strain>
    </source>
</reference>
<dbReference type="GO" id="GO:0005829">
    <property type="term" value="C:cytosol"/>
    <property type="evidence" value="ECO:0007669"/>
    <property type="project" value="TreeGrafter"/>
</dbReference>
<dbReference type="InterPro" id="IPR000944">
    <property type="entry name" value="Tscrpt_reg_Rrf2"/>
</dbReference>
<dbReference type="GO" id="GO:0003700">
    <property type="term" value="F:DNA-binding transcription factor activity"/>
    <property type="evidence" value="ECO:0007669"/>
    <property type="project" value="TreeGrafter"/>
</dbReference>
<dbReference type="SUPFAM" id="SSF46785">
    <property type="entry name" value="Winged helix' DNA-binding domain"/>
    <property type="match status" value="1"/>
</dbReference>
<dbReference type="InterPro" id="IPR036390">
    <property type="entry name" value="WH_DNA-bd_sf"/>
</dbReference>
<dbReference type="PANTHER" id="PTHR33221">
    <property type="entry name" value="WINGED HELIX-TURN-HELIX TRANSCRIPTIONAL REGULATOR, RRF2 FAMILY"/>
    <property type="match status" value="1"/>
</dbReference>
<dbReference type="AlphaFoldDB" id="A0A0K8MGQ2"/>
<evidence type="ECO:0000313" key="2">
    <source>
        <dbReference type="Proteomes" id="UP000253891"/>
    </source>
</evidence>
<gene>
    <name evidence="1" type="ORF">FFIC_231290</name>
</gene>
<sequence length="143" mass="16138">MLATEKNHQPLSASVFSDRLGLSKTYTQKVASKLVKSGLVKSVAGKYGGLQLNRRIDDVTLLDVYRSSAGQEKLFTITDLADKTFIDSTVIHSKQRILSDSLAKAEQSFFESLASFRLSELLEDRDYQDGYIDWEAIIENERR</sequence>
<dbReference type="InterPro" id="IPR036388">
    <property type="entry name" value="WH-like_DNA-bd_sf"/>
</dbReference>
<dbReference type="Proteomes" id="UP000253891">
    <property type="component" value="Unassembled WGS sequence"/>
</dbReference>